<gene>
    <name evidence="1" type="ORF">LVIROSA_LOCUS2348</name>
</gene>
<sequence>MRWSILSSGCSGLAELEHTKKDKASAEFRREWRSPTMVVDTGDGRQDSCAEVVGGGNSQKREIYKLNIHQLLLFTSNGVTYCFHSL</sequence>
<organism evidence="1 2">
    <name type="scientific">Lactuca virosa</name>
    <dbReference type="NCBI Taxonomy" id="75947"/>
    <lineage>
        <taxon>Eukaryota</taxon>
        <taxon>Viridiplantae</taxon>
        <taxon>Streptophyta</taxon>
        <taxon>Embryophyta</taxon>
        <taxon>Tracheophyta</taxon>
        <taxon>Spermatophyta</taxon>
        <taxon>Magnoliopsida</taxon>
        <taxon>eudicotyledons</taxon>
        <taxon>Gunneridae</taxon>
        <taxon>Pentapetalae</taxon>
        <taxon>asterids</taxon>
        <taxon>campanulids</taxon>
        <taxon>Asterales</taxon>
        <taxon>Asteraceae</taxon>
        <taxon>Cichorioideae</taxon>
        <taxon>Cichorieae</taxon>
        <taxon>Lactucinae</taxon>
        <taxon>Lactuca</taxon>
    </lineage>
</organism>
<reference evidence="1 2" key="1">
    <citation type="submission" date="2022-01" db="EMBL/GenBank/DDBJ databases">
        <authorList>
            <person name="Xiong W."/>
            <person name="Schranz E."/>
        </authorList>
    </citation>
    <scope>NUCLEOTIDE SEQUENCE [LARGE SCALE GENOMIC DNA]</scope>
</reference>
<keyword evidence="2" id="KW-1185">Reference proteome</keyword>
<comment type="caution">
    <text evidence="1">The sequence shown here is derived from an EMBL/GenBank/DDBJ whole genome shotgun (WGS) entry which is preliminary data.</text>
</comment>
<dbReference type="Proteomes" id="UP001157418">
    <property type="component" value="Unassembled WGS sequence"/>
</dbReference>
<dbReference type="EMBL" id="CAKMRJ010000001">
    <property type="protein sequence ID" value="CAH1414434.1"/>
    <property type="molecule type" value="Genomic_DNA"/>
</dbReference>
<evidence type="ECO:0000313" key="1">
    <source>
        <dbReference type="EMBL" id="CAH1414434.1"/>
    </source>
</evidence>
<dbReference type="AlphaFoldDB" id="A0AAU9LMC2"/>
<proteinExistence type="predicted"/>
<protein>
    <submittedName>
        <fullName evidence="1">Uncharacterized protein</fullName>
    </submittedName>
</protein>
<evidence type="ECO:0000313" key="2">
    <source>
        <dbReference type="Proteomes" id="UP001157418"/>
    </source>
</evidence>
<name>A0AAU9LMC2_9ASTR</name>
<accession>A0AAU9LMC2</accession>